<keyword evidence="4" id="KW-1185">Reference proteome</keyword>
<dbReference type="Proteomes" id="UP000250557">
    <property type="component" value="Chromosome"/>
</dbReference>
<evidence type="ECO:0000313" key="1">
    <source>
        <dbReference type="EMBL" id="QEM05690.1"/>
    </source>
</evidence>
<gene>
    <name evidence="1" type="ORF">DIU31_020030</name>
    <name evidence="2" type="ORF">J3L21_07450</name>
</gene>
<protein>
    <submittedName>
        <fullName evidence="1">Uncharacterized protein</fullName>
    </submittedName>
</protein>
<accession>A0AAE6MJE1</accession>
<dbReference type="RefSeq" id="WP_112659050.1">
    <property type="nucleotide sequence ID" value="NZ_CP043451.1"/>
</dbReference>
<name>A0AAE6MJE1_9SPHI</name>
<dbReference type="EMBL" id="CP043451">
    <property type="protein sequence ID" value="QEM05690.1"/>
    <property type="molecule type" value="Genomic_DNA"/>
</dbReference>
<evidence type="ECO:0000313" key="2">
    <source>
        <dbReference type="EMBL" id="QTE51785.1"/>
    </source>
</evidence>
<reference evidence="2 4" key="2">
    <citation type="submission" date="2021-03" db="EMBL/GenBank/DDBJ databases">
        <title>Mucilaginibacter strains isolated from gold and copper mining confer multi heavy-metal resistance.</title>
        <authorList>
            <person name="Li Y."/>
        </authorList>
    </citation>
    <scope>NUCLEOTIDE SEQUENCE [LARGE SCALE GENOMIC DNA]</scope>
    <source>
        <strain evidence="2 4">P2-4</strain>
    </source>
</reference>
<evidence type="ECO:0000313" key="3">
    <source>
        <dbReference type="Proteomes" id="UP000250557"/>
    </source>
</evidence>
<dbReference type="AlphaFoldDB" id="A0AAE6MJE1"/>
<evidence type="ECO:0000313" key="4">
    <source>
        <dbReference type="Proteomes" id="UP000663940"/>
    </source>
</evidence>
<sequence>MENPQPCAGLRAQGQGEDLQRKARAAGNAIILISELGFSISDFKALRNGCYAGGLNPGLLKENDKSTTSLLSYEAIPSRQIKDFIL</sequence>
<reference evidence="1 3" key="1">
    <citation type="submission" date="2019-08" db="EMBL/GenBank/DDBJ databases">
        <title>Comparative genome analysis confer to the adaptation heavy metal polluted environment.</title>
        <authorList>
            <person name="Li Y."/>
        </authorList>
    </citation>
    <scope>NUCLEOTIDE SEQUENCE [LARGE SCALE GENOMIC DNA]</scope>
    <source>
        <strain evidence="1 3">P2</strain>
    </source>
</reference>
<dbReference type="Proteomes" id="UP000663940">
    <property type="component" value="Chromosome"/>
</dbReference>
<dbReference type="EMBL" id="CP071880">
    <property type="protein sequence ID" value="QTE51785.1"/>
    <property type="molecule type" value="Genomic_DNA"/>
</dbReference>
<organism evidence="1 3">
    <name type="scientific">Mucilaginibacter rubeus</name>
    <dbReference type="NCBI Taxonomy" id="2027860"/>
    <lineage>
        <taxon>Bacteria</taxon>
        <taxon>Pseudomonadati</taxon>
        <taxon>Bacteroidota</taxon>
        <taxon>Sphingobacteriia</taxon>
        <taxon>Sphingobacteriales</taxon>
        <taxon>Sphingobacteriaceae</taxon>
        <taxon>Mucilaginibacter</taxon>
    </lineage>
</organism>
<proteinExistence type="predicted"/>